<dbReference type="Pfam" id="PF00294">
    <property type="entry name" value="PfkB"/>
    <property type="match status" value="1"/>
</dbReference>
<gene>
    <name evidence="6" type="ORF">E1298_45695</name>
</gene>
<dbReference type="GO" id="GO:0042840">
    <property type="term" value="P:D-glucuronate catabolic process"/>
    <property type="evidence" value="ECO:0007669"/>
    <property type="project" value="TreeGrafter"/>
</dbReference>
<reference evidence="6 7" key="1">
    <citation type="submission" date="2019-03" db="EMBL/GenBank/DDBJ databases">
        <title>Draft genome sequences of novel Actinobacteria.</title>
        <authorList>
            <person name="Sahin N."/>
            <person name="Ay H."/>
            <person name="Saygin H."/>
        </authorList>
    </citation>
    <scope>NUCLEOTIDE SEQUENCE [LARGE SCALE GENOMIC DNA]</scope>
    <source>
        <strain evidence="6 7">H3C3</strain>
    </source>
</reference>
<feature type="domain" description="Carbohydrate kinase PfkB" evidence="5">
    <location>
        <begin position="32"/>
        <end position="328"/>
    </location>
</feature>
<dbReference type="PANTHER" id="PTHR43085:SF15">
    <property type="entry name" value="2-DEHYDRO-3-DEOXYGLUCONOKINASE"/>
    <property type="match status" value="1"/>
</dbReference>
<organism evidence="6 7">
    <name type="scientific">Actinomadura rubrisoli</name>
    <dbReference type="NCBI Taxonomy" id="2530368"/>
    <lineage>
        <taxon>Bacteria</taxon>
        <taxon>Bacillati</taxon>
        <taxon>Actinomycetota</taxon>
        <taxon>Actinomycetes</taxon>
        <taxon>Streptosporangiales</taxon>
        <taxon>Thermomonosporaceae</taxon>
        <taxon>Actinomadura</taxon>
    </lineage>
</organism>
<evidence type="ECO:0000313" key="6">
    <source>
        <dbReference type="EMBL" id="TDD61014.1"/>
    </source>
</evidence>
<evidence type="ECO:0000256" key="4">
    <source>
        <dbReference type="SAM" id="MobiDB-lite"/>
    </source>
</evidence>
<dbReference type="RefSeq" id="WP_131903616.1">
    <property type="nucleotide sequence ID" value="NZ_SMKU01000586.1"/>
</dbReference>
<sequence length="336" mass="34241">MKRAGQGDTLVARRTGRTGAEGTAGGAARPARVALIGECMIELSHVAPDRLAVAYAGDAFNVAAYLARSAPPGTVDAQFVSLVGDDPYSAEMRAAWAARGVGSAHSRAVPGGKAGLYLIRTDDDGERTFHYYRSRSAARGLFGPGHPAEIDDAVADHDLVYLSGITLSVLGAAARARLLDVLDETRRRGGLVAFDGNYRPAGWPSPAAAASAMGAVLARTDIALPTLDDERAVFGDTGAADAVRRLRAAGVGEIAVKLGARGCVIADRTGEEAVPAVPGVRVVDTTAAGDAFNGGYLAARLGGAGRRAAAEAASALAARVIGHRGAFPPPDEAPPG</sequence>
<dbReference type="InterPro" id="IPR011611">
    <property type="entry name" value="PfkB_dom"/>
</dbReference>
<protein>
    <submittedName>
        <fullName evidence="6">Sugar kinase</fullName>
    </submittedName>
</protein>
<dbReference type="InterPro" id="IPR029056">
    <property type="entry name" value="Ribokinase-like"/>
</dbReference>
<dbReference type="AlphaFoldDB" id="A0A4R4ZSD4"/>
<keyword evidence="3 6" id="KW-0418">Kinase</keyword>
<dbReference type="GO" id="GO:0005829">
    <property type="term" value="C:cytosol"/>
    <property type="evidence" value="ECO:0007669"/>
    <property type="project" value="TreeGrafter"/>
</dbReference>
<dbReference type="EMBL" id="SMKU01000586">
    <property type="protein sequence ID" value="TDD61014.1"/>
    <property type="molecule type" value="Genomic_DNA"/>
</dbReference>
<keyword evidence="7" id="KW-1185">Reference proteome</keyword>
<dbReference type="GO" id="GO:0019698">
    <property type="term" value="P:D-galacturonate catabolic process"/>
    <property type="evidence" value="ECO:0007669"/>
    <property type="project" value="TreeGrafter"/>
</dbReference>
<dbReference type="InterPro" id="IPR002173">
    <property type="entry name" value="Carboh/pur_kinase_PfkB_CS"/>
</dbReference>
<evidence type="ECO:0000256" key="2">
    <source>
        <dbReference type="ARBA" id="ARBA00022679"/>
    </source>
</evidence>
<dbReference type="Gene3D" id="3.40.1190.20">
    <property type="match status" value="1"/>
</dbReference>
<evidence type="ECO:0000256" key="3">
    <source>
        <dbReference type="ARBA" id="ARBA00022777"/>
    </source>
</evidence>
<feature type="non-terminal residue" evidence="6">
    <location>
        <position position="336"/>
    </location>
</feature>
<dbReference type="InterPro" id="IPR050306">
    <property type="entry name" value="PfkB_Carbo_kinase"/>
</dbReference>
<accession>A0A4R4ZSD4</accession>
<comment type="similarity">
    <text evidence="1">Belongs to the carbohydrate kinase PfkB family.</text>
</comment>
<feature type="region of interest" description="Disordered" evidence="4">
    <location>
        <begin position="1"/>
        <end position="25"/>
    </location>
</feature>
<evidence type="ECO:0000259" key="5">
    <source>
        <dbReference type="Pfam" id="PF00294"/>
    </source>
</evidence>
<dbReference type="Proteomes" id="UP000294513">
    <property type="component" value="Unassembled WGS sequence"/>
</dbReference>
<keyword evidence="2" id="KW-0808">Transferase</keyword>
<dbReference type="PROSITE" id="PS00584">
    <property type="entry name" value="PFKB_KINASES_2"/>
    <property type="match status" value="1"/>
</dbReference>
<proteinExistence type="inferred from homology"/>
<name>A0A4R4ZSD4_9ACTN</name>
<dbReference type="GO" id="GO:0006974">
    <property type="term" value="P:DNA damage response"/>
    <property type="evidence" value="ECO:0007669"/>
    <property type="project" value="TreeGrafter"/>
</dbReference>
<evidence type="ECO:0000256" key="1">
    <source>
        <dbReference type="ARBA" id="ARBA00010688"/>
    </source>
</evidence>
<comment type="caution">
    <text evidence="6">The sequence shown here is derived from an EMBL/GenBank/DDBJ whole genome shotgun (WGS) entry which is preliminary data.</text>
</comment>
<dbReference type="CDD" id="cd01166">
    <property type="entry name" value="KdgK"/>
    <property type="match status" value="1"/>
</dbReference>
<dbReference type="GO" id="GO:0008673">
    <property type="term" value="F:2-dehydro-3-deoxygluconokinase activity"/>
    <property type="evidence" value="ECO:0007669"/>
    <property type="project" value="TreeGrafter"/>
</dbReference>
<evidence type="ECO:0000313" key="7">
    <source>
        <dbReference type="Proteomes" id="UP000294513"/>
    </source>
</evidence>
<dbReference type="PANTHER" id="PTHR43085">
    <property type="entry name" value="HEXOKINASE FAMILY MEMBER"/>
    <property type="match status" value="1"/>
</dbReference>
<dbReference type="SUPFAM" id="SSF53613">
    <property type="entry name" value="Ribokinase-like"/>
    <property type="match status" value="1"/>
</dbReference>
<dbReference type="OrthoDB" id="9808601at2"/>